<dbReference type="EMBL" id="VSSQ01017016">
    <property type="protein sequence ID" value="MPM58900.1"/>
    <property type="molecule type" value="Genomic_DNA"/>
</dbReference>
<comment type="caution">
    <text evidence="1">The sequence shown here is derived from an EMBL/GenBank/DDBJ whole genome shotgun (WGS) entry which is preliminary data.</text>
</comment>
<dbReference type="AlphaFoldDB" id="A0A645B0E2"/>
<accession>A0A645B0E2</accession>
<proteinExistence type="predicted"/>
<organism evidence="1">
    <name type="scientific">bioreactor metagenome</name>
    <dbReference type="NCBI Taxonomy" id="1076179"/>
    <lineage>
        <taxon>unclassified sequences</taxon>
        <taxon>metagenomes</taxon>
        <taxon>ecological metagenomes</taxon>
    </lineage>
</organism>
<name>A0A645B0E2_9ZZZZ</name>
<reference evidence="1" key="1">
    <citation type="submission" date="2019-08" db="EMBL/GenBank/DDBJ databases">
        <authorList>
            <person name="Kucharzyk K."/>
            <person name="Murdoch R.W."/>
            <person name="Higgins S."/>
            <person name="Loffler F."/>
        </authorList>
    </citation>
    <scope>NUCLEOTIDE SEQUENCE</scope>
</reference>
<protein>
    <submittedName>
        <fullName evidence="1">Uncharacterized protein</fullName>
    </submittedName>
</protein>
<sequence length="166" mass="18971">MLYALEGIQLNHDPYDTVAPREMRPIIKKLLLTVLNADSESATVQSMRNQISKLKQKELVSERELNFIRAVDRHNPDWLELVERLREAHEPIGYYFCSGAGLMLQRLDSEVMREALLYLAGWGIPALPVHDSAIVAAHHESELRTAMSLGYRYVFGEEFTCGISRK</sequence>
<evidence type="ECO:0000313" key="1">
    <source>
        <dbReference type="EMBL" id="MPM58900.1"/>
    </source>
</evidence>
<gene>
    <name evidence="1" type="ORF">SDC9_105733</name>
</gene>